<dbReference type="RefSeq" id="WP_182421200.1">
    <property type="nucleotide sequence ID" value="NZ_JAPTGD010000001.1"/>
</dbReference>
<dbReference type="SMART" id="SM00382">
    <property type="entry name" value="AAA"/>
    <property type="match status" value="2"/>
</dbReference>
<comment type="similarity">
    <text evidence="4">Belongs to the ABC transporter superfamily. ABCF family. ARE2 subfamily.</text>
</comment>
<evidence type="ECO:0000256" key="4">
    <source>
        <dbReference type="HAMAP-Rule" id="MF_00846"/>
    </source>
</evidence>
<keyword evidence="3 4" id="KW-0067">ATP-binding</keyword>
<reference evidence="6" key="1">
    <citation type="journal article" date="2022" name="J Environ Chem Eng">
        <title>Biodegradation of petroleum oil using a constructed nonpathogenic and heavy metal-tolerant bacterial consortium isolated from marine sponges.</title>
        <authorList>
            <person name="Dechsakulwatana C."/>
            <person name="Rungsihiranrut A."/>
            <person name="Muangchinda C."/>
            <person name="Ningthoujam R."/>
            <person name="Klankeo P."/>
            <person name="Pinyakong O."/>
        </authorList>
    </citation>
    <scope>NUCLEOTIDE SEQUENCE</scope>
    <source>
        <strain evidence="6">TL01-2</strain>
    </source>
</reference>
<comment type="subunit">
    <text evidence="4">Binds within the E-site of the 70S ribosome, where it contacts ribosomal proteins of the large and small subunit, the 16 and 23S rRNAs and the acceptor arm of the P-site tRNA.</text>
</comment>
<evidence type="ECO:0000256" key="1">
    <source>
        <dbReference type="ARBA" id="ARBA00022737"/>
    </source>
</evidence>
<sequence length="546" mass="62904">MSELMQLQNIKMDIQDQAIFENINVNIQQGDIIGIIGKNGAGKSTLLQLLNGEFPPTEGKINYVQNNLTRTMVEQETELYSFGEVSSEEEALLKKWHVPTLKYCDLSGGERLKARLAKGLAKGTDILLLDEPTNHLDEQSSNFLIKQLKRYKGTIILVSHDRSFLDNVVTKIWSIENKMLVSHNGNYTSYMAFREKKKLVQQREYEKQQKLIERIKGQMNALTSWSKSAHAQSTKQEGFKEHYRVKAKKMDAQVKSKQKRLTKELEKMKTDAPEPEYQVKFLFESNPKVGKRFLEVKDLEKSFEDRTLFSSASFTIQHGEKVAVTGPNGSGKTTFLDILVGKQAATKGQVWISPSATIGYLTQEVFDLPLDQTPQQLFDKESFEDRGHVRNLMKHLGFLDFQWTEPIGNMSMGERVKCKLMKYILEEKDVLILDEPTNHLDLASREQLEETLEQYNGTLLVVSHDRYFLKKTTNHQLVFSNGSINKKLSKKDLLPKRHDHEELRLTLETERQEILGKLSFISPNHKEYKELDLKFNELTKQLNKLS</sequence>
<evidence type="ECO:0000256" key="2">
    <source>
        <dbReference type="ARBA" id="ARBA00022741"/>
    </source>
</evidence>
<evidence type="ECO:0000313" key="7">
    <source>
        <dbReference type="Proteomes" id="UP001269400"/>
    </source>
</evidence>
<keyword evidence="4" id="KW-0694">RNA-binding</keyword>
<dbReference type="Gene3D" id="3.40.50.300">
    <property type="entry name" value="P-loop containing nucleotide triphosphate hydrolases"/>
    <property type="match status" value="2"/>
</dbReference>
<dbReference type="CDD" id="cd03221">
    <property type="entry name" value="ABCF_EF-3"/>
    <property type="match status" value="2"/>
</dbReference>
<feature type="domain" description="ABC transporter" evidence="5">
    <location>
        <begin position="294"/>
        <end position="506"/>
    </location>
</feature>
<dbReference type="GO" id="GO:0072344">
    <property type="term" value="P:rescue of stalled ribosome"/>
    <property type="evidence" value="ECO:0007669"/>
    <property type="project" value="UniProtKB-UniRule"/>
</dbReference>
<evidence type="ECO:0000313" key="6">
    <source>
        <dbReference type="EMBL" id="MDU9691969.1"/>
    </source>
</evidence>
<dbReference type="GO" id="GO:0000049">
    <property type="term" value="F:tRNA binding"/>
    <property type="evidence" value="ECO:0007669"/>
    <property type="project" value="UniProtKB-UniRule"/>
</dbReference>
<dbReference type="EMBL" id="JAPTGD010000001">
    <property type="protein sequence ID" value="MDU9691969.1"/>
    <property type="molecule type" value="Genomic_DNA"/>
</dbReference>
<protein>
    <recommendedName>
        <fullName evidence="4">Ribosome protection protein VmlR</fullName>
    </recommendedName>
</protein>
<dbReference type="PANTHER" id="PTHR19211:SF100">
    <property type="entry name" value="RIBOSOME PROTECTION PROTEIN VMLR"/>
    <property type="match status" value="1"/>
</dbReference>
<dbReference type="InterPro" id="IPR003593">
    <property type="entry name" value="AAA+_ATPase"/>
</dbReference>
<proteinExistence type="inferred from homology"/>
<dbReference type="NCBIfam" id="NF000355">
    <property type="entry name" value="ribo_prot_ABC_F"/>
    <property type="match status" value="1"/>
</dbReference>
<organism evidence="6 7">
    <name type="scientific">Priestia aryabhattai</name>
    <name type="common">Bacillus aryabhattai</name>
    <dbReference type="NCBI Taxonomy" id="412384"/>
    <lineage>
        <taxon>Bacteria</taxon>
        <taxon>Bacillati</taxon>
        <taxon>Bacillota</taxon>
        <taxon>Bacilli</taxon>
        <taxon>Bacillales</taxon>
        <taxon>Bacillaceae</taxon>
        <taxon>Priestia</taxon>
    </lineage>
</organism>
<keyword evidence="4" id="KW-0046">Antibiotic resistance</keyword>
<gene>
    <name evidence="6" type="primary">abc-f</name>
    <name evidence="4" type="synonym">vmlR</name>
    <name evidence="6" type="ORF">O0Q50_12395</name>
</gene>
<dbReference type="AlphaFoldDB" id="A0AAX6N848"/>
<keyword evidence="4" id="KW-0820">tRNA-binding</keyword>
<feature type="domain" description="ABC transporter" evidence="5">
    <location>
        <begin position="5"/>
        <end position="202"/>
    </location>
</feature>
<dbReference type="GO" id="GO:0046677">
    <property type="term" value="P:response to antibiotic"/>
    <property type="evidence" value="ECO:0007669"/>
    <property type="project" value="UniProtKB-KW"/>
</dbReference>
<dbReference type="Pfam" id="PF00005">
    <property type="entry name" value="ABC_tran"/>
    <property type="match status" value="2"/>
</dbReference>
<dbReference type="InterPro" id="IPR003439">
    <property type="entry name" value="ABC_transporter-like_ATP-bd"/>
</dbReference>
<keyword evidence="2 4" id="KW-0547">Nucleotide-binding</keyword>
<dbReference type="HAMAP" id="MF_00846">
    <property type="entry name" value="VmlR"/>
    <property type="match status" value="1"/>
</dbReference>
<dbReference type="InterPro" id="IPR027417">
    <property type="entry name" value="P-loop_NTPase"/>
</dbReference>
<feature type="binding site" evidence="4">
    <location>
        <begin position="326"/>
        <end position="333"/>
    </location>
    <ligand>
        <name>ATP</name>
        <dbReference type="ChEBI" id="CHEBI:30616"/>
        <label>2</label>
    </ligand>
</feature>
<comment type="caution">
    <text evidence="6">The sequence shown here is derived from an EMBL/GenBank/DDBJ whole genome shotgun (WGS) entry which is preliminary data.</text>
</comment>
<dbReference type="InterPro" id="IPR050611">
    <property type="entry name" value="ABCF"/>
</dbReference>
<comment type="function">
    <text evidence="4">Recognizes and binds in the vacant E-site of ribosomes stalled by some peptidyltransferase center (PTC)-targeting antibiotics. Makes contact with the PTC and both ribosomal subunits. Induces conformational changes in the P-site, which allows it to dislodge the antibiotic from its PTC binding site.</text>
</comment>
<dbReference type="PROSITE" id="PS50893">
    <property type="entry name" value="ABC_TRANSPORTER_2"/>
    <property type="match status" value="2"/>
</dbReference>
<keyword evidence="4" id="KW-0699">rRNA-binding</keyword>
<keyword evidence="4" id="KW-0963">Cytoplasm</keyword>
<keyword evidence="1 4" id="KW-0677">Repeat</keyword>
<dbReference type="FunFam" id="3.40.50.300:FF:000309">
    <property type="entry name" value="ABC transporter ATP-binding protein"/>
    <property type="match status" value="1"/>
</dbReference>
<dbReference type="PANTHER" id="PTHR19211">
    <property type="entry name" value="ATP-BINDING TRANSPORT PROTEIN-RELATED"/>
    <property type="match status" value="1"/>
</dbReference>
<reference evidence="6" key="2">
    <citation type="submission" date="2022-12" db="EMBL/GenBank/DDBJ databases">
        <authorList>
            <person name="Dechsakulwatana C."/>
            <person name="Rungsihiranrut A."/>
            <person name="Muangchinda C."/>
            <person name="Ningthoujam R."/>
            <person name="Klankeo P."/>
            <person name="Pinyakong O."/>
        </authorList>
    </citation>
    <scope>NUCLEOTIDE SEQUENCE</scope>
    <source>
        <strain evidence="6">TL01-2</strain>
    </source>
</reference>
<dbReference type="InterPro" id="IPR032781">
    <property type="entry name" value="ABC_tran_Xtn"/>
</dbReference>
<comment type="domain">
    <text evidence="4">The antibiotic resistance domain (ARD) is packed between the 23S rRNA and the acceptor arm of the P-site tRNA and inserts into the peptidyltransferase center (PTC). The C-terminal extension (CTE) contacts the small ribosomal subunit, positioned in the Shine-Dalgarno-anti-Shine-Dalgarno cavity.</text>
</comment>
<evidence type="ECO:0000259" key="5">
    <source>
        <dbReference type="PROSITE" id="PS50893"/>
    </source>
</evidence>
<name>A0AAX6N848_PRIAR</name>
<dbReference type="GO" id="GO:0019843">
    <property type="term" value="F:rRNA binding"/>
    <property type="evidence" value="ECO:0007669"/>
    <property type="project" value="UniProtKB-UniRule"/>
</dbReference>
<dbReference type="Pfam" id="PF12848">
    <property type="entry name" value="ABC_tran_Xtn"/>
    <property type="match status" value="1"/>
</dbReference>
<feature type="region of interest" description="Antibiotic resistance domain (ARD)" evidence="4">
    <location>
        <begin position="185"/>
        <end position="291"/>
    </location>
</feature>
<dbReference type="GO" id="GO:0016887">
    <property type="term" value="F:ATP hydrolysis activity"/>
    <property type="evidence" value="ECO:0007669"/>
    <property type="project" value="InterPro"/>
</dbReference>
<dbReference type="SUPFAM" id="SSF52540">
    <property type="entry name" value="P-loop containing nucleoside triphosphate hydrolases"/>
    <property type="match status" value="2"/>
</dbReference>
<accession>A0AAX6N848</accession>
<comment type="subcellular location">
    <subcellularLocation>
        <location evidence="4">Cytoplasm</location>
    </subcellularLocation>
    <text evidence="4">Does not stably associate with ribosomes.</text>
</comment>
<dbReference type="GO" id="GO:0005524">
    <property type="term" value="F:ATP binding"/>
    <property type="evidence" value="ECO:0007669"/>
    <property type="project" value="UniProtKB-UniRule"/>
</dbReference>
<evidence type="ECO:0000256" key="3">
    <source>
        <dbReference type="ARBA" id="ARBA00022840"/>
    </source>
</evidence>
<feature type="binding site" evidence="4">
    <location>
        <begin position="37"/>
        <end position="44"/>
    </location>
    <ligand>
        <name>ATP</name>
        <dbReference type="ChEBI" id="CHEBI:30616"/>
        <label>1</label>
    </ligand>
</feature>
<dbReference type="GO" id="GO:0005737">
    <property type="term" value="C:cytoplasm"/>
    <property type="evidence" value="ECO:0007669"/>
    <property type="project" value="UniProtKB-SubCell"/>
</dbReference>
<dbReference type="InterPro" id="IPR043684">
    <property type="entry name" value="VmlR"/>
</dbReference>
<dbReference type="Proteomes" id="UP001269400">
    <property type="component" value="Unassembled WGS sequence"/>
</dbReference>